<dbReference type="SUPFAM" id="SSF52047">
    <property type="entry name" value="RNI-like"/>
    <property type="match status" value="1"/>
</dbReference>
<gene>
    <name evidence="2" type="ORF">FN846DRAFT_963680</name>
</gene>
<dbReference type="Gene3D" id="3.80.10.10">
    <property type="entry name" value="Ribonuclease Inhibitor"/>
    <property type="match status" value="1"/>
</dbReference>
<evidence type="ECO:0000313" key="3">
    <source>
        <dbReference type="Proteomes" id="UP000326924"/>
    </source>
</evidence>
<dbReference type="EMBL" id="VXIS01000198">
    <property type="protein sequence ID" value="KAA8897475.1"/>
    <property type="molecule type" value="Genomic_DNA"/>
</dbReference>
<feature type="region of interest" description="Disordered" evidence="1">
    <location>
        <begin position="581"/>
        <end position="622"/>
    </location>
</feature>
<reference evidence="2 3" key="1">
    <citation type="submission" date="2019-09" db="EMBL/GenBank/DDBJ databases">
        <title>Draft genome of the ectomycorrhizal ascomycete Sphaerosporella brunnea.</title>
        <authorList>
            <consortium name="DOE Joint Genome Institute"/>
            <person name="Benucci G.M."/>
            <person name="Marozzi G."/>
            <person name="Antonielli L."/>
            <person name="Sanchez S."/>
            <person name="Marco P."/>
            <person name="Wang X."/>
            <person name="Falini L.B."/>
            <person name="Barry K."/>
            <person name="Haridas S."/>
            <person name="Lipzen A."/>
            <person name="Labutti K."/>
            <person name="Grigoriev I.V."/>
            <person name="Murat C."/>
            <person name="Martin F."/>
            <person name="Albertini E."/>
            <person name="Donnini D."/>
            <person name="Bonito G."/>
        </authorList>
    </citation>
    <scope>NUCLEOTIDE SEQUENCE [LARGE SCALE GENOMIC DNA]</scope>
    <source>
        <strain evidence="2 3">Sb_GMNB300</strain>
    </source>
</reference>
<evidence type="ECO:0000313" key="2">
    <source>
        <dbReference type="EMBL" id="KAA8897475.1"/>
    </source>
</evidence>
<accession>A0A5J5EN68</accession>
<dbReference type="AlphaFoldDB" id="A0A5J5EN68"/>
<dbReference type="Proteomes" id="UP000326924">
    <property type="component" value="Unassembled WGS sequence"/>
</dbReference>
<organism evidence="2 3">
    <name type="scientific">Sphaerosporella brunnea</name>
    <dbReference type="NCBI Taxonomy" id="1250544"/>
    <lineage>
        <taxon>Eukaryota</taxon>
        <taxon>Fungi</taxon>
        <taxon>Dikarya</taxon>
        <taxon>Ascomycota</taxon>
        <taxon>Pezizomycotina</taxon>
        <taxon>Pezizomycetes</taxon>
        <taxon>Pezizales</taxon>
        <taxon>Pyronemataceae</taxon>
        <taxon>Sphaerosporella</taxon>
    </lineage>
</organism>
<name>A0A5J5EN68_9PEZI</name>
<feature type="compositionally biased region" description="Low complexity" evidence="1">
    <location>
        <begin position="582"/>
        <end position="607"/>
    </location>
</feature>
<evidence type="ECO:0000256" key="1">
    <source>
        <dbReference type="SAM" id="MobiDB-lite"/>
    </source>
</evidence>
<dbReference type="InParanoid" id="A0A5J5EN68"/>
<keyword evidence="3" id="KW-1185">Reference proteome</keyword>
<dbReference type="InterPro" id="IPR032675">
    <property type="entry name" value="LRR_dom_sf"/>
</dbReference>
<protein>
    <submittedName>
        <fullName evidence="2">Uncharacterized protein</fullName>
    </submittedName>
</protein>
<dbReference type="OrthoDB" id="5297454at2759"/>
<comment type="caution">
    <text evidence="2">The sequence shown here is derived from an EMBL/GenBank/DDBJ whole genome shotgun (WGS) entry which is preliminary data.</text>
</comment>
<proteinExistence type="predicted"/>
<sequence length="695" mass="78589">MHSGFCCCCCAGSACRRCCMCWRSELHRSKAAALQKETGQVSGSLRATCNWQRATLAEACMHVLWRTQINPAAGAGAFVPLPSRAVRCAVCSGHHFFAKTRLFETPRASSFTFHSHTDCTAINLFAAPRFTRRSSSGIQQPPNVRWSLEQVPRRVPPVAASSTLPPPPLSWPTIPWDLLKIIIEQSPQGLLYQWCLVSKFCRDCATPVLYRNVDLQLREHSGSHVAAALLRFIQGTGRYCRSLSINVMELFNIEYDEPQDYEHPMEAMMNALLQLAIESMPRLEAFRWESPVLASSRVWRALAQKPFLTKLEVHSGGFTENDVNIGDGFSHLTSLKLLEVSNTPVLLPDASNMLTPKFQVASIFLILQLANILDNCANLSKLHLGVEQWDYSADDMDVDLFDVLFARPDGKLPGSNLKKFTVSGWSYEGGEIEMLNPLLKNLDCLTLYDIDESAVLEQLGELRELRIRKLRLRVTHWEPARGIIGNGNLELLQIELSHTGTNYEELIPLITASGEKLRELRVEWDSPLLACSTFKEILTHRQAEVLIKKCYRLRHLNLRADFEPGCWENLEHIFARAPQPRSPLLRRQSSSTSSSRSSSSSRPSQTTIDSRPPAAQRETEKTPAEYAGSFATMFVRTADYQHTPVVLHWVAFDSVVFEVYYCENSGSWWRRFHKDKIRQRGRGDVEGSFFRVSKD</sequence>